<proteinExistence type="predicted"/>
<organism evidence="2 3">
    <name type="scientific">Apostasia shenzhenica</name>
    <dbReference type="NCBI Taxonomy" id="1088818"/>
    <lineage>
        <taxon>Eukaryota</taxon>
        <taxon>Viridiplantae</taxon>
        <taxon>Streptophyta</taxon>
        <taxon>Embryophyta</taxon>
        <taxon>Tracheophyta</taxon>
        <taxon>Spermatophyta</taxon>
        <taxon>Magnoliopsida</taxon>
        <taxon>Liliopsida</taxon>
        <taxon>Asparagales</taxon>
        <taxon>Orchidaceae</taxon>
        <taxon>Apostasioideae</taxon>
        <taxon>Apostasia</taxon>
    </lineage>
</organism>
<evidence type="ECO:0000313" key="2">
    <source>
        <dbReference type="EMBL" id="PKA48380.1"/>
    </source>
</evidence>
<dbReference type="AlphaFoldDB" id="A0A2H9ZYJ8"/>
<evidence type="ECO:0000313" key="3">
    <source>
        <dbReference type="Proteomes" id="UP000236161"/>
    </source>
</evidence>
<name>A0A2H9ZYJ8_9ASPA</name>
<sequence>MPISRSDATALTDVPRDGELPSQHQPHSIFAIFSSGCLEMQESRGNLAFVQGYHQIPRSTTCSLLSAAKTCGRFGPELWSASPSSSLSFSATAS</sequence>
<reference evidence="2 3" key="1">
    <citation type="journal article" date="2017" name="Nature">
        <title>The Apostasia genome and the evolution of orchids.</title>
        <authorList>
            <person name="Zhang G.Q."/>
            <person name="Liu K.W."/>
            <person name="Li Z."/>
            <person name="Lohaus R."/>
            <person name="Hsiao Y.Y."/>
            <person name="Niu S.C."/>
            <person name="Wang J.Y."/>
            <person name="Lin Y.C."/>
            <person name="Xu Q."/>
            <person name="Chen L.J."/>
            <person name="Yoshida K."/>
            <person name="Fujiwara S."/>
            <person name="Wang Z.W."/>
            <person name="Zhang Y.Q."/>
            <person name="Mitsuda N."/>
            <person name="Wang M."/>
            <person name="Liu G.H."/>
            <person name="Pecoraro L."/>
            <person name="Huang H.X."/>
            <person name="Xiao X.J."/>
            <person name="Lin M."/>
            <person name="Wu X.Y."/>
            <person name="Wu W.L."/>
            <person name="Chen Y.Y."/>
            <person name="Chang S.B."/>
            <person name="Sakamoto S."/>
            <person name="Ohme-Takagi M."/>
            <person name="Yagi M."/>
            <person name="Zeng S.J."/>
            <person name="Shen C.Y."/>
            <person name="Yeh C.M."/>
            <person name="Luo Y.B."/>
            <person name="Tsai W.C."/>
            <person name="Van de Peer Y."/>
            <person name="Liu Z.J."/>
        </authorList>
    </citation>
    <scope>NUCLEOTIDE SEQUENCE [LARGE SCALE GENOMIC DNA]</scope>
    <source>
        <strain evidence="3">cv. Shenzhen</strain>
        <tissue evidence="2">Stem</tissue>
    </source>
</reference>
<dbReference type="EMBL" id="KZ452512">
    <property type="protein sequence ID" value="PKA48380.1"/>
    <property type="molecule type" value="Genomic_DNA"/>
</dbReference>
<evidence type="ECO:0000256" key="1">
    <source>
        <dbReference type="SAM" id="MobiDB-lite"/>
    </source>
</evidence>
<keyword evidence="3" id="KW-1185">Reference proteome</keyword>
<gene>
    <name evidence="2" type="ORF">AXF42_Ash021343</name>
</gene>
<accession>A0A2H9ZYJ8</accession>
<feature type="region of interest" description="Disordered" evidence="1">
    <location>
        <begin position="1"/>
        <end position="25"/>
    </location>
</feature>
<protein>
    <submittedName>
        <fullName evidence="2">Uncharacterized protein</fullName>
    </submittedName>
</protein>
<dbReference type="Proteomes" id="UP000236161">
    <property type="component" value="Unassembled WGS sequence"/>
</dbReference>